<evidence type="ECO:0000256" key="1">
    <source>
        <dbReference type="SAM" id="Coils"/>
    </source>
</evidence>
<dbReference type="Proteomes" id="UP000266506">
    <property type="component" value="Unassembled WGS sequence"/>
</dbReference>
<accession>A0A397S196</accession>
<comment type="caution">
    <text evidence="4">The sequence shown here is derived from an EMBL/GenBank/DDBJ whole genome shotgun (WGS) entry which is preliminary data.</text>
</comment>
<evidence type="ECO:0000256" key="3">
    <source>
        <dbReference type="SAM" id="Phobius"/>
    </source>
</evidence>
<keyword evidence="3" id="KW-0472">Membrane</keyword>
<feature type="region of interest" description="Disordered" evidence="2">
    <location>
        <begin position="255"/>
        <end position="282"/>
    </location>
</feature>
<organism evidence="4 5">
    <name type="scientific">Anaeroplasma bactoclasticum</name>
    <dbReference type="NCBI Taxonomy" id="2088"/>
    <lineage>
        <taxon>Bacteria</taxon>
        <taxon>Bacillati</taxon>
        <taxon>Mycoplasmatota</taxon>
        <taxon>Mollicutes</taxon>
        <taxon>Anaeroplasmatales</taxon>
        <taxon>Anaeroplasmataceae</taxon>
        <taxon>Anaeroplasma</taxon>
    </lineage>
</organism>
<feature type="transmembrane region" description="Helical" evidence="3">
    <location>
        <begin position="38"/>
        <end position="58"/>
    </location>
</feature>
<feature type="coiled-coil region" evidence="1">
    <location>
        <begin position="177"/>
        <end position="207"/>
    </location>
</feature>
<keyword evidence="1" id="KW-0175">Coiled coil</keyword>
<keyword evidence="3" id="KW-1133">Transmembrane helix</keyword>
<keyword evidence="5" id="KW-1185">Reference proteome</keyword>
<feature type="transmembrane region" description="Helical" evidence="3">
    <location>
        <begin position="12"/>
        <end position="31"/>
    </location>
</feature>
<dbReference type="InParanoid" id="A0A397S196"/>
<evidence type="ECO:0000313" key="4">
    <source>
        <dbReference type="EMBL" id="RIA75984.1"/>
    </source>
</evidence>
<feature type="transmembrane region" description="Helical" evidence="3">
    <location>
        <begin position="133"/>
        <end position="157"/>
    </location>
</feature>
<dbReference type="OrthoDB" id="399880at2"/>
<gene>
    <name evidence="4" type="ORF">EI71_01020</name>
</gene>
<keyword evidence="3" id="KW-0812">Transmembrane</keyword>
<dbReference type="EMBL" id="QXEV01000008">
    <property type="protein sequence ID" value="RIA75984.1"/>
    <property type="molecule type" value="Genomic_DNA"/>
</dbReference>
<proteinExistence type="predicted"/>
<sequence length="1599" mass="179815">MSQELISFLIHWLPTLIFLGCLGIAILFGAWRGMRKSAILAIQAGIVFVILLIVYFSIAGASSTDTGLFNLVSSIIGEGQIQSMMGVSKSCQSFKECFIELIPKLMPENEGLALIIADNGAYLATLAEMAVRIVVALALGIIYILAIFILYLVYLIFYPQRRYERNLEKTYYQDIKNKELHDERKAKKEAKKKKKVEEAAKAEAIKEAEPELELHETEADESLMAIIDDEENSADLPLDENSEAIDGDKLEEEIEHEEKIEETQVEEEVKEEVEEKEEKKEPHKPFEYKKRRLWGALIGGVRNLISGIIFLSFVGGFFYILAGGPGDDVTPVEMSFGDPTYDLAYGAYSNIETYGSTGIFKVLNAFKGSDNTPLYLFAADLVYQGGLYDEAQGLNENVYLRKEISTYTKFARDTLNLLLTYGPDEIRYAVLHANDGNTNIMDTIIEVMQKPGFQTDFTALIDNFNESTYFLNLSYSLISSFVTHIDKLGLEESLGKENLSLIKVLFQKGYLADEIPYEKYVKEANLENKLASYYISPDLVISKDNAKAAVNMLFGFLKSQTLNKEDSVKLVLDTMVNVMPYITDFTFFQDEHSSNVSMVLARLYQFVQNTYFKQAAENQLTALRSSVTPVENPYEMEKYKNVNWVNEIKGLVNSLEDIIVLYDHAYTKDASVLDNIFNIFNKERVTYNEDIQLYENVKENVGNSFLLGDVLGSEYGTKFIENGLKTMLPDLSLPEINFSNVMNTDGTVKEYGEFYYLLCALESFGDNQENLTLISDLQNGFNGSRNEILDLVDRLCDSLLKKDSKNSSVIDNVLNSTLFTSIFSEFIISTESNTTFSIYVDDSIRVVKDGTTTRIITKDELYLFFEKASDLIGILKDIDENAEVSVLLKKILCEEALNSLDSKIIEGTMSKFLKDNITGDFVILPKELLDESGFISKDGNESEIKHIISLFRLEHFDISKLTKEYANSSDQMNAIVDMLKDLTEDDFNELFESKILYYSISNYLDQNKTGFLGDSDLIIPQKTILSLPNEVRISEAIKKEYLIDFLLKACNILPKDMSNIDTGKLVNSIVDDNTICSNLILSATITNMMVNVDSIKDSIDGVIIIPTSYKDAGTPSDLNTYTESNIWYSEQQRLMKGIGALIDNVVDTDGNRVTITDPNLSDYIYDSYKNLNQEYEGETRLQVAYKSEIMQATISSRIDDMDFLSLEKKSSLKINNIYLEDELESLVDLVNLFDLDLKNTSVLNSAMSTDTVLKLLDPYEINGTPQSYTNLHHQYEHKICGLILTEGIEDASNIPADAYESGQLYVTELEAESIISCLSPSKLNLDLTNFTFDGNDISINTLKKCMYATDEYDNFILDSDGNPTIISKILLQNFSEQVLTYDHLEIPAIDYEDTYSRIKANSAYFLLSSIESLDPTFKLSSTIDTVTIPDPEDDQLMEPIRKSTIFRASIVKNIKIQISSITKDPVLKKDSQYVTIESKYDGSKNIAILTADETVNTFKAIKALNSSGSLSNVELSVTTVASFTPQTRQDIYSSNLISARLSEAILEAPSVLDYTARTTAAGTYSAPTIVNGINIQTLVENPAYPLLTPEQMENYFATF</sequence>
<feature type="compositionally biased region" description="Acidic residues" evidence="2">
    <location>
        <begin position="263"/>
        <end position="275"/>
    </location>
</feature>
<reference evidence="4 5" key="1">
    <citation type="submission" date="2018-08" db="EMBL/GenBank/DDBJ databases">
        <title>Genomic Encyclopedia of Archaeal and Bacterial Type Strains, Phase II (KMG-II): from individual species to whole genera.</title>
        <authorList>
            <person name="Goeker M."/>
        </authorList>
    </citation>
    <scope>NUCLEOTIDE SEQUENCE [LARGE SCALE GENOMIC DNA]</scope>
    <source>
        <strain evidence="4 5">ATCC 27112</strain>
    </source>
</reference>
<dbReference type="RefSeq" id="WP_119016166.1">
    <property type="nucleotide sequence ID" value="NZ_QXEV01000008.1"/>
</dbReference>
<evidence type="ECO:0000256" key="2">
    <source>
        <dbReference type="SAM" id="MobiDB-lite"/>
    </source>
</evidence>
<protein>
    <submittedName>
        <fullName evidence="4">Uncharacterized protein</fullName>
    </submittedName>
</protein>
<evidence type="ECO:0000313" key="5">
    <source>
        <dbReference type="Proteomes" id="UP000266506"/>
    </source>
</evidence>
<name>A0A397S196_9MOLU</name>
<feature type="transmembrane region" description="Helical" evidence="3">
    <location>
        <begin position="293"/>
        <end position="321"/>
    </location>
</feature>